<keyword evidence="7" id="KW-1185">Reference proteome</keyword>
<dbReference type="Gene3D" id="3.30.70.270">
    <property type="match status" value="1"/>
</dbReference>
<dbReference type="NCBIfam" id="TIGR00229">
    <property type="entry name" value="sensory_box"/>
    <property type="match status" value="1"/>
</dbReference>
<organism evidence="5 6">
    <name type="scientific">Tsukamurella pseudospumae</name>
    <dbReference type="NCBI Taxonomy" id="239498"/>
    <lineage>
        <taxon>Bacteria</taxon>
        <taxon>Bacillati</taxon>
        <taxon>Actinomycetota</taxon>
        <taxon>Actinomycetes</taxon>
        <taxon>Mycobacteriales</taxon>
        <taxon>Tsukamurellaceae</taxon>
        <taxon>Tsukamurella</taxon>
    </lineage>
</organism>
<reference evidence="5" key="1">
    <citation type="submission" date="2016-02" db="EMBL/GenBank/DDBJ databases">
        <authorList>
            <person name="Teng J.L."/>
            <person name="Yang Y."/>
            <person name="Huang Y."/>
            <person name="Guo F."/>
            <person name="Wei W."/>
            <person name="Chen J.H."/>
            <person name="Wong S.Y."/>
            <person name="Lau S.K."/>
            <person name="Woo P.C."/>
        </authorList>
    </citation>
    <scope>NUCLEOTIDE SEQUENCE</scope>
    <source>
        <strain evidence="5">JCM 15929</strain>
    </source>
</reference>
<dbReference type="PROSITE" id="PS50112">
    <property type="entry name" value="PAS"/>
    <property type="match status" value="1"/>
</dbReference>
<dbReference type="Pfam" id="PF08447">
    <property type="entry name" value="PAS_3"/>
    <property type="match status" value="1"/>
</dbReference>
<name>A0A138AUT5_9ACTN</name>
<dbReference type="OrthoDB" id="9151676at2"/>
<dbReference type="CDD" id="cd00130">
    <property type="entry name" value="PAS"/>
    <property type="match status" value="2"/>
</dbReference>
<dbReference type="InterPro" id="IPR000700">
    <property type="entry name" value="PAS-assoc_C"/>
</dbReference>
<dbReference type="InterPro" id="IPR013655">
    <property type="entry name" value="PAS_fold_3"/>
</dbReference>
<dbReference type="Pfam" id="PF08448">
    <property type="entry name" value="PAS_4"/>
    <property type="match status" value="1"/>
</dbReference>
<dbReference type="Gene3D" id="3.30.450.20">
    <property type="entry name" value="PAS domain"/>
    <property type="match status" value="2"/>
</dbReference>
<feature type="domain" description="PAS" evidence="1">
    <location>
        <begin position="28"/>
        <end position="98"/>
    </location>
</feature>
<dbReference type="Pfam" id="PF00990">
    <property type="entry name" value="GGDEF"/>
    <property type="match status" value="1"/>
</dbReference>
<dbReference type="SUPFAM" id="SSF55073">
    <property type="entry name" value="Nucleotide cyclase"/>
    <property type="match status" value="1"/>
</dbReference>
<reference evidence="4 7" key="2">
    <citation type="submission" date="2016-02" db="EMBL/GenBank/DDBJ databases">
        <authorList>
            <person name="Teng J.L."/>
            <person name="Tang Y."/>
            <person name="Huang Y."/>
            <person name="Guo F."/>
            <person name="Wei W."/>
            <person name="Chen J.H."/>
            <person name="Wong S.Y."/>
            <person name="Lau S.K."/>
            <person name="Woo P.C."/>
        </authorList>
    </citation>
    <scope>NUCLEOTIDE SEQUENCE [LARGE SCALE GENOMIC DNA]</scope>
    <source>
        <strain evidence="4 7">JCM 13375</strain>
    </source>
</reference>
<evidence type="ECO:0000259" key="3">
    <source>
        <dbReference type="PROSITE" id="PS50887"/>
    </source>
</evidence>
<evidence type="ECO:0000259" key="2">
    <source>
        <dbReference type="PROSITE" id="PS50113"/>
    </source>
</evidence>
<dbReference type="RefSeq" id="WP_068570107.1">
    <property type="nucleotide sequence ID" value="NZ_LSRE01000007.1"/>
</dbReference>
<proteinExistence type="predicted"/>
<evidence type="ECO:0000313" key="4">
    <source>
        <dbReference type="EMBL" id="KXP00547.1"/>
    </source>
</evidence>
<dbReference type="InterPro" id="IPR052155">
    <property type="entry name" value="Biofilm_reg_signaling"/>
</dbReference>
<protein>
    <recommendedName>
        <fullName evidence="8">Diguanylate cyclase</fullName>
    </recommendedName>
</protein>
<dbReference type="InterPro" id="IPR000014">
    <property type="entry name" value="PAS"/>
</dbReference>
<dbReference type="InterPro" id="IPR000160">
    <property type="entry name" value="GGDEF_dom"/>
</dbReference>
<dbReference type="SMART" id="SM00267">
    <property type="entry name" value="GGDEF"/>
    <property type="match status" value="1"/>
</dbReference>
<dbReference type="SUPFAM" id="SSF55785">
    <property type="entry name" value="PYP-like sensor domain (PAS domain)"/>
    <property type="match status" value="2"/>
</dbReference>
<evidence type="ECO:0000313" key="5">
    <source>
        <dbReference type="EMBL" id="KXP14215.1"/>
    </source>
</evidence>
<feature type="domain" description="GGDEF" evidence="3">
    <location>
        <begin position="322"/>
        <end position="451"/>
    </location>
</feature>
<dbReference type="SMART" id="SM00091">
    <property type="entry name" value="PAS"/>
    <property type="match status" value="2"/>
</dbReference>
<dbReference type="NCBIfam" id="TIGR00254">
    <property type="entry name" value="GGDEF"/>
    <property type="match status" value="1"/>
</dbReference>
<dbReference type="CDD" id="cd01949">
    <property type="entry name" value="GGDEF"/>
    <property type="match status" value="1"/>
</dbReference>
<dbReference type="PROSITE" id="PS50887">
    <property type="entry name" value="GGDEF"/>
    <property type="match status" value="1"/>
</dbReference>
<evidence type="ECO:0000313" key="7">
    <source>
        <dbReference type="Proteomes" id="UP000070409"/>
    </source>
</evidence>
<dbReference type="PROSITE" id="PS50113">
    <property type="entry name" value="PAC"/>
    <property type="match status" value="1"/>
</dbReference>
<dbReference type="AlphaFoldDB" id="A0A138AUT5"/>
<accession>A0A138AUT5</accession>
<evidence type="ECO:0000259" key="1">
    <source>
        <dbReference type="PROSITE" id="PS50112"/>
    </source>
</evidence>
<dbReference type="SMART" id="SM00086">
    <property type="entry name" value="PAC"/>
    <property type="match status" value="2"/>
</dbReference>
<dbReference type="Proteomes" id="UP000070258">
    <property type="component" value="Unassembled WGS sequence"/>
</dbReference>
<dbReference type="PANTHER" id="PTHR44757">
    <property type="entry name" value="DIGUANYLATE CYCLASE DGCP"/>
    <property type="match status" value="1"/>
</dbReference>
<reference evidence="6" key="3">
    <citation type="submission" date="2016-02" db="EMBL/GenBank/DDBJ databases">
        <authorList>
            <person name="Wen L."/>
            <person name="He K."/>
            <person name="Yang H."/>
        </authorList>
    </citation>
    <scope>NUCLEOTIDE SEQUENCE [LARGE SCALE GENOMIC DNA]</scope>
    <source>
        <strain evidence="6">JCM 15929</strain>
    </source>
</reference>
<gene>
    <name evidence="5" type="ORF">AXK60_21260</name>
    <name evidence="4" type="ORF">AXK61_15265</name>
</gene>
<dbReference type="InterPro" id="IPR029787">
    <property type="entry name" value="Nucleotide_cyclase"/>
</dbReference>
<feature type="domain" description="PAC" evidence="2">
    <location>
        <begin position="99"/>
        <end position="152"/>
    </location>
</feature>
<dbReference type="EMBL" id="LSRF01000006">
    <property type="protein sequence ID" value="KXP14215.1"/>
    <property type="molecule type" value="Genomic_DNA"/>
</dbReference>
<comment type="caution">
    <text evidence="5">The sequence shown here is derived from an EMBL/GenBank/DDBJ whole genome shotgun (WGS) entry which is preliminary data.</text>
</comment>
<evidence type="ECO:0008006" key="8">
    <source>
        <dbReference type="Google" id="ProtNLM"/>
    </source>
</evidence>
<dbReference type="InterPro" id="IPR043128">
    <property type="entry name" value="Rev_trsase/Diguanyl_cyclase"/>
</dbReference>
<dbReference type="InterPro" id="IPR035965">
    <property type="entry name" value="PAS-like_dom_sf"/>
</dbReference>
<dbReference type="InterPro" id="IPR001610">
    <property type="entry name" value="PAC"/>
</dbReference>
<dbReference type="STRING" id="239498.AXK60_21260"/>
<dbReference type="Proteomes" id="UP000070409">
    <property type="component" value="Unassembled WGS sequence"/>
</dbReference>
<dbReference type="EMBL" id="LSRE01000007">
    <property type="protein sequence ID" value="KXP00547.1"/>
    <property type="molecule type" value="Genomic_DNA"/>
</dbReference>
<dbReference type="PANTHER" id="PTHR44757:SF2">
    <property type="entry name" value="BIOFILM ARCHITECTURE MAINTENANCE PROTEIN MBAA"/>
    <property type="match status" value="1"/>
</dbReference>
<sequence length="451" mass="48228">MDGDGEIERLRAMIDESTRSAEDRGLATLRMLQAIADAAPDLVFVKDLEGRYVFLNAAAAKVKGAPVEEVLGRDDTDFFGPAFAARLMATDRAIMSSGTAREVEETPVVEGRVRTFMSLKAPYRGADGAVIGLIGISRDVTESRRAAAELENARARWQFVVDVAGDGVAEWDLTSGEVFLSARWKAVLGYAGHEDEIGSSPVEWERRVHSEDLTPALAAVWRHLRGETPSFSFEHRLKTRSGEWLWGLGQGRVTERGPDGRPLRIVSMLTDISPQVIARRAAAREVLKLGRLVELDDLTGIANRRGFGSALDEAWRTSRGGDAVHVAVIDVDDFKGYNDARGHGAGDAALQSVAGVLARAGSAVRSTAARLGGDEFGLVIEGPVDLPALLEQVRADVLALGLTHDGARPVSVSCGGASGSIATSTAAQLLGEADRRLYRAKGLGRNRVVVG</sequence>
<evidence type="ECO:0000313" key="6">
    <source>
        <dbReference type="Proteomes" id="UP000070258"/>
    </source>
</evidence>
<dbReference type="InterPro" id="IPR013656">
    <property type="entry name" value="PAS_4"/>
</dbReference>